<feature type="transmembrane region" description="Helical" evidence="1">
    <location>
        <begin position="20"/>
        <end position="43"/>
    </location>
</feature>
<gene>
    <name evidence="2" type="ORF">A9C11_23660</name>
</gene>
<dbReference type="Pfam" id="PF16931">
    <property type="entry name" value="Phage_holin_8"/>
    <property type="match status" value="1"/>
</dbReference>
<feature type="transmembrane region" description="Helical" evidence="1">
    <location>
        <begin position="55"/>
        <end position="73"/>
    </location>
</feature>
<keyword evidence="1" id="KW-0472">Membrane</keyword>
<keyword evidence="1" id="KW-0812">Transmembrane</keyword>
<proteinExistence type="predicted"/>
<name>A0A1A9KH84_9PSED</name>
<evidence type="ECO:0008006" key="4">
    <source>
        <dbReference type="Google" id="ProtNLM"/>
    </source>
</evidence>
<dbReference type="RefSeq" id="WP_064584034.1">
    <property type="nucleotide sequence ID" value="NZ_CP015878.1"/>
</dbReference>
<dbReference type="AlphaFoldDB" id="A0A1A9KH84"/>
<keyword evidence="1" id="KW-1133">Transmembrane helix</keyword>
<dbReference type="EMBL" id="CP015878">
    <property type="protein sequence ID" value="ANI16781.1"/>
    <property type="molecule type" value="Genomic_DNA"/>
</dbReference>
<organism evidence="2 3">
    <name type="scientific">Pseudomonas citronellolis</name>
    <dbReference type="NCBI Taxonomy" id="53408"/>
    <lineage>
        <taxon>Bacteria</taxon>
        <taxon>Pseudomonadati</taxon>
        <taxon>Pseudomonadota</taxon>
        <taxon>Gammaproteobacteria</taxon>
        <taxon>Pseudomonadales</taxon>
        <taxon>Pseudomonadaceae</taxon>
        <taxon>Pseudomonas</taxon>
    </lineage>
</organism>
<sequence length="122" mass="12651">MGEPASTTAAVVAGAAGVGFAGYLAGVDVWAAVGALFGALIYSTTTQEFPTWQRLLFLVASFVMGYVIAPGIREVEVYGYRPFQYTGIAAFVAALLVVTLSLWLIQRGKSGPGAVTRGGQDG</sequence>
<evidence type="ECO:0000313" key="2">
    <source>
        <dbReference type="EMBL" id="ANI16781.1"/>
    </source>
</evidence>
<accession>A0A1A9KH84</accession>
<feature type="transmembrane region" description="Helical" evidence="1">
    <location>
        <begin position="85"/>
        <end position="105"/>
    </location>
</feature>
<reference evidence="2 3" key="1">
    <citation type="submission" date="2016-05" db="EMBL/GenBank/DDBJ databases">
        <title>Genome Sequence of Pseudomonas citronellolis Strain SJTE-3, an Estrogens and Persistent Organic Pollutants degradation strain.</title>
        <authorList>
            <person name="Liang R."/>
        </authorList>
    </citation>
    <scope>NUCLEOTIDE SEQUENCE [LARGE SCALE GENOMIC DNA]</scope>
    <source>
        <strain evidence="2 3">SJTE-3</strain>
    </source>
</reference>
<evidence type="ECO:0000256" key="1">
    <source>
        <dbReference type="SAM" id="Phobius"/>
    </source>
</evidence>
<evidence type="ECO:0000313" key="3">
    <source>
        <dbReference type="Proteomes" id="UP000077748"/>
    </source>
</evidence>
<dbReference type="InterPro" id="IPR032637">
    <property type="entry name" value="Phage_holin-like"/>
</dbReference>
<dbReference type="Proteomes" id="UP000077748">
    <property type="component" value="Chromosome"/>
</dbReference>
<protein>
    <recommendedName>
        <fullName evidence="4">Phage holin</fullName>
    </recommendedName>
</protein>